<name>A0A2D1GMF7_9CAUD</name>
<dbReference type="Pfam" id="PF22635">
    <property type="entry name" value="I-TevI_ZnF"/>
    <property type="match status" value="1"/>
</dbReference>
<reference evidence="10" key="1">
    <citation type="submission" date="2017-09" db="EMBL/GenBank/DDBJ databases">
        <title>The complete genome of Salmonella phage Melville.</title>
        <authorList>
            <person name="Zhang K."/>
            <person name="Xie Y."/>
            <person name="Liu M."/>
            <person name="Gill J."/>
        </authorList>
    </citation>
    <scope>NUCLEOTIDE SEQUENCE [LARGE SCALE GENOMIC DNA]</scope>
</reference>
<keyword evidence="6" id="KW-0460">Magnesium</keyword>
<keyword evidence="4 9" id="KW-0255">Endonuclease</keyword>
<dbReference type="FunFam" id="3.40.1440.10:FF:000007">
    <property type="entry name" value="I-TevI homing endonuclease"/>
    <property type="match status" value="1"/>
</dbReference>
<evidence type="ECO:0000256" key="2">
    <source>
        <dbReference type="ARBA" id="ARBA00010045"/>
    </source>
</evidence>
<dbReference type="Pfam" id="PF20987">
    <property type="entry name" value="I-TevI_DNA-bd"/>
    <property type="match status" value="1"/>
</dbReference>
<evidence type="ECO:0000256" key="5">
    <source>
        <dbReference type="ARBA" id="ARBA00022801"/>
    </source>
</evidence>
<sequence length="245" mass="28503">MKSGIYQIKNVLTNKSYVGSAKDFDKRWKRHFSALENGNHHSIKLQRSYNKHGDVFKCYILEEIPYEKDLIIERENFWIKKLNSKENGYNIADASFGDTYTNNPRKEEILAKRSKTVKAKMKALGSEKRKELYGKSSENNPNWKPERHKFCLCGKRIPHVSNTCSNCRKRSGENNPFFGREHTEEFKKELSNKMKGKKPSNIKKISCDGIVFECAADAARHFDISSGLVTYRVKSGKWNWFYLNA</sequence>
<dbReference type="SUPFAM" id="SSF64496">
    <property type="entry name" value="DNA-binding domain of intron-encoded endonucleases"/>
    <property type="match status" value="1"/>
</dbReference>
<evidence type="ECO:0000256" key="4">
    <source>
        <dbReference type="ARBA" id="ARBA00022759"/>
    </source>
</evidence>
<evidence type="ECO:0000256" key="3">
    <source>
        <dbReference type="ARBA" id="ARBA00022722"/>
    </source>
</evidence>
<dbReference type="SUPFAM" id="SSF82771">
    <property type="entry name" value="GIY-YIG endonuclease"/>
    <property type="match status" value="1"/>
</dbReference>
<dbReference type="GO" id="GO:0004519">
    <property type="term" value="F:endonuclease activity"/>
    <property type="evidence" value="ECO:0007669"/>
    <property type="project" value="UniProtKB-KW"/>
</dbReference>
<dbReference type="InterPro" id="IPR035901">
    <property type="entry name" value="GIY-YIG_endonuc_sf"/>
</dbReference>
<dbReference type="Gene3D" id="3.40.1440.10">
    <property type="entry name" value="GIY-YIG endonuclease"/>
    <property type="match status" value="1"/>
</dbReference>
<dbReference type="InterPro" id="IPR006350">
    <property type="entry name" value="Intron_endoG1"/>
</dbReference>
<evidence type="ECO:0000256" key="1">
    <source>
        <dbReference type="ARBA" id="ARBA00001946"/>
    </source>
</evidence>
<evidence type="ECO:0000259" key="8">
    <source>
        <dbReference type="PROSITE" id="PS50164"/>
    </source>
</evidence>
<dbReference type="GO" id="GO:0003677">
    <property type="term" value="F:DNA binding"/>
    <property type="evidence" value="ECO:0007669"/>
    <property type="project" value="InterPro"/>
</dbReference>
<dbReference type="Proteomes" id="UP000231463">
    <property type="component" value="Segment"/>
</dbReference>
<dbReference type="NCBIfam" id="TIGR01453">
    <property type="entry name" value="grpIintron_endo"/>
    <property type="match status" value="1"/>
</dbReference>
<dbReference type="CDD" id="cd10437">
    <property type="entry name" value="GIY-YIG_HE_I-TevI_like"/>
    <property type="match status" value="1"/>
</dbReference>
<keyword evidence="7" id="KW-0404">Intron homing</keyword>
<evidence type="ECO:0000256" key="6">
    <source>
        <dbReference type="ARBA" id="ARBA00022842"/>
    </source>
</evidence>
<keyword evidence="10" id="KW-1185">Reference proteome</keyword>
<evidence type="ECO:0000256" key="7">
    <source>
        <dbReference type="ARBA" id="ARBA00022886"/>
    </source>
</evidence>
<protein>
    <submittedName>
        <fullName evidence="9">I-TevI-like homing endonuclease</fullName>
    </submittedName>
</protein>
<proteinExistence type="predicted"/>
<gene>
    <name evidence="9" type="ORF">CPT_Melville_234</name>
</gene>
<evidence type="ECO:0000313" key="9">
    <source>
        <dbReference type="EMBL" id="ATN93197.1"/>
    </source>
</evidence>
<dbReference type="InterPro" id="IPR048681">
    <property type="entry name" value="I-TevI_DNA-bd"/>
</dbReference>
<keyword evidence="3" id="KW-0540">Nuclease</keyword>
<feature type="domain" description="GIY-YIG" evidence="8">
    <location>
        <begin position="1"/>
        <end position="88"/>
    </location>
</feature>
<dbReference type="GO" id="GO:0016787">
    <property type="term" value="F:hydrolase activity"/>
    <property type="evidence" value="ECO:0007669"/>
    <property type="project" value="UniProtKB-KW"/>
</dbReference>
<dbReference type="InterPro" id="IPR059131">
    <property type="entry name" value="I-TevI_ZnF"/>
</dbReference>
<keyword evidence="5" id="KW-0378">Hydrolase</keyword>
<comment type="similarity">
    <text evidence="2">To endonucleases of group I introns of fungi and phage.</text>
</comment>
<accession>A0A2D1GMF7</accession>
<comment type="cofactor">
    <cofactor evidence="1">
        <name>Mg(2+)</name>
        <dbReference type="ChEBI" id="CHEBI:18420"/>
    </cofactor>
</comment>
<dbReference type="EMBL" id="MF957259">
    <property type="protein sequence ID" value="ATN93197.1"/>
    <property type="molecule type" value="Genomic_DNA"/>
</dbReference>
<evidence type="ECO:0000313" key="10">
    <source>
        <dbReference type="Proteomes" id="UP000231463"/>
    </source>
</evidence>
<dbReference type="InterPro" id="IPR000305">
    <property type="entry name" value="GIY-YIG_endonuc"/>
</dbReference>
<dbReference type="GO" id="GO:0006314">
    <property type="term" value="P:intron homing"/>
    <property type="evidence" value="ECO:0007669"/>
    <property type="project" value="UniProtKB-KW"/>
</dbReference>
<dbReference type="SMART" id="SM00465">
    <property type="entry name" value="GIYc"/>
    <property type="match status" value="1"/>
</dbReference>
<dbReference type="Pfam" id="PF01541">
    <property type="entry name" value="GIY-YIG"/>
    <property type="match status" value="1"/>
</dbReference>
<organism evidence="9 10">
    <name type="scientific">Salmonella phage Melville</name>
    <dbReference type="NCBI Taxonomy" id="2041413"/>
    <lineage>
        <taxon>Viruses</taxon>
        <taxon>Duplodnaviria</taxon>
        <taxon>Heunggongvirae</taxon>
        <taxon>Uroviricota</taxon>
        <taxon>Caudoviricetes</taxon>
        <taxon>Pantevenvirales</taxon>
        <taxon>Straboviridae</taxon>
        <taxon>Tevenvirinae</taxon>
        <taxon>Gelderlandvirus</taxon>
        <taxon>Gelderlandvirus melville</taxon>
    </lineage>
</organism>
<dbReference type="PROSITE" id="PS50164">
    <property type="entry name" value="GIY_YIG"/>
    <property type="match status" value="1"/>
</dbReference>